<dbReference type="Proteomes" id="UP000077755">
    <property type="component" value="Chromosome 1"/>
</dbReference>
<evidence type="ECO:0000313" key="1">
    <source>
        <dbReference type="EMBL" id="WOG82466.1"/>
    </source>
</evidence>
<reference evidence="1" key="1">
    <citation type="journal article" date="2016" name="Nat. Genet.">
        <title>A high-quality carrot genome assembly provides new insights into carotenoid accumulation and asterid genome evolution.</title>
        <authorList>
            <person name="Iorizzo M."/>
            <person name="Ellison S."/>
            <person name="Senalik D."/>
            <person name="Zeng P."/>
            <person name="Satapoomin P."/>
            <person name="Huang J."/>
            <person name="Bowman M."/>
            <person name="Iovene M."/>
            <person name="Sanseverino W."/>
            <person name="Cavagnaro P."/>
            <person name="Yildiz M."/>
            <person name="Macko-Podgorni A."/>
            <person name="Moranska E."/>
            <person name="Grzebelus E."/>
            <person name="Grzebelus D."/>
            <person name="Ashrafi H."/>
            <person name="Zheng Z."/>
            <person name="Cheng S."/>
            <person name="Spooner D."/>
            <person name="Van Deynze A."/>
            <person name="Simon P."/>
        </authorList>
    </citation>
    <scope>NUCLEOTIDE SEQUENCE</scope>
    <source>
        <tissue evidence="1">Leaf</tissue>
    </source>
</reference>
<proteinExistence type="predicted"/>
<sequence>MFLLLTPVSSLLTPPFSTPPSSLSCLHRRHHHSRPPTTEQQNTHVSFPLFYYYRRGSACFRRSLTPTHLNHNPTRLTTTHAINSGHPEFNSRRAAQNTLPDTRQLHAVAHTSSTIQSLINNRFVKP</sequence>
<protein>
    <submittedName>
        <fullName evidence="1">Uncharacterized protein</fullName>
    </submittedName>
</protein>
<organism evidence="1 2">
    <name type="scientific">Daucus carota subsp. sativus</name>
    <name type="common">Carrot</name>
    <dbReference type="NCBI Taxonomy" id="79200"/>
    <lineage>
        <taxon>Eukaryota</taxon>
        <taxon>Viridiplantae</taxon>
        <taxon>Streptophyta</taxon>
        <taxon>Embryophyta</taxon>
        <taxon>Tracheophyta</taxon>
        <taxon>Spermatophyta</taxon>
        <taxon>Magnoliopsida</taxon>
        <taxon>eudicotyledons</taxon>
        <taxon>Gunneridae</taxon>
        <taxon>Pentapetalae</taxon>
        <taxon>asterids</taxon>
        <taxon>campanulids</taxon>
        <taxon>Apiales</taxon>
        <taxon>Apiaceae</taxon>
        <taxon>Apioideae</taxon>
        <taxon>Scandiceae</taxon>
        <taxon>Daucinae</taxon>
        <taxon>Daucus</taxon>
        <taxon>Daucus sect. Daucus</taxon>
    </lineage>
</organism>
<dbReference type="AlphaFoldDB" id="A0A162AH17"/>
<accession>A0A162AH17</accession>
<gene>
    <name evidence="1" type="ORF">DCAR_0101630</name>
</gene>
<keyword evidence="2" id="KW-1185">Reference proteome</keyword>
<evidence type="ECO:0000313" key="2">
    <source>
        <dbReference type="Proteomes" id="UP000077755"/>
    </source>
</evidence>
<dbReference type="EMBL" id="CP093343">
    <property type="protein sequence ID" value="WOG82466.1"/>
    <property type="molecule type" value="Genomic_DNA"/>
</dbReference>
<name>A0A162AH17_DAUCS</name>
<reference evidence="1" key="2">
    <citation type="submission" date="2022-03" db="EMBL/GenBank/DDBJ databases">
        <title>Draft title - Genomic analysis of global carrot germplasm unveils the trajectory of domestication and the origin of high carotenoid orange carrot.</title>
        <authorList>
            <person name="Iorizzo M."/>
            <person name="Ellison S."/>
            <person name="Senalik D."/>
            <person name="Macko-Podgorni A."/>
            <person name="Grzebelus D."/>
            <person name="Bostan H."/>
            <person name="Rolling W."/>
            <person name="Curaba J."/>
            <person name="Simon P."/>
        </authorList>
    </citation>
    <scope>NUCLEOTIDE SEQUENCE</scope>
    <source>
        <tissue evidence="1">Leaf</tissue>
    </source>
</reference>
<dbReference type="Gramene" id="KZN09016">
    <property type="protein sequence ID" value="KZN09016"/>
    <property type="gene ID" value="DCAR_001672"/>
</dbReference>